<accession>A0ABU5N415</accession>
<comment type="similarity">
    <text evidence="7">Belongs to the binding-protein-dependent transport system permease family.</text>
</comment>
<sequence length="274" mass="29790">MKPTTMRFGRYTTIVVFGLITAFPLLYLLSGSLMSFQEISQYPPKLLPSELVWGNYAEAWEYLTPRTVLNTFIFVISVLVLQLAICLPAGFALAKIRIRGAGVLLAMFVVPIFLPANLTLIPTFIVTLELGLVGSFAGLILPVVGHASLGILLFRQFFVTFPGGLIEAARLDGAGWFRTFFSIALPLAKPVIASYSVVTFLTAWNMYIWPLVAAPGPDTRVLTLALAPLAQGEFSNISPSVGFAAAVVAMIPVLLVFVLFQRWFTRGIVGSGLE</sequence>
<evidence type="ECO:0000256" key="7">
    <source>
        <dbReference type="RuleBase" id="RU363032"/>
    </source>
</evidence>
<evidence type="ECO:0000256" key="6">
    <source>
        <dbReference type="ARBA" id="ARBA00023136"/>
    </source>
</evidence>
<feature type="transmembrane region" description="Helical" evidence="7">
    <location>
        <begin position="12"/>
        <end position="36"/>
    </location>
</feature>
<evidence type="ECO:0000313" key="9">
    <source>
        <dbReference type="EMBL" id="MDZ8160839.1"/>
    </source>
</evidence>
<keyword evidence="5 7" id="KW-1133">Transmembrane helix</keyword>
<dbReference type="RefSeq" id="WP_194423517.1">
    <property type="nucleotide sequence ID" value="NZ_BAAAPT010000001.1"/>
</dbReference>
<dbReference type="Pfam" id="PF00528">
    <property type="entry name" value="BPD_transp_1"/>
    <property type="match status" value="1"/>
</dbReference>
<protein>
    <submittedName>
        <fullName evidence="9">Carbohydrate ABC transporter permease</fullName>
    </submittedName>
</protein>
<evidence type="ECO:0000256" key="2">
    <source>
        <dbReference type="ARBA" id="ARBA00022448"/>
    </source>
</evidence>
<dbReference type="PROSITE" id="PS50928">
    <property type="entry name" value="ABC_TM1"/>
    <property type="match status" value="1"/>
</dbReference>
<keyword evidence="10" id="KW-1185">Reference proteome</keyword>
<name>A0ABU5N415_9MICO</name>
<feature type="transmembrane region" description="Helical" evidence="7">
    <location>
        <begin position="132"/>
        <end position="154"/>
    </location>
</feature>
<comment type="caution">
    <text evidence="9">The sequence shown here is derived from an EMBL/GenBank/DDBJ whole genome shotgun (WGS) entry which is preliminary data.</text>
</comment>
<feature type="transmembrane region" description="Helical" evidence="7">
    <location>
        <begin position="72"/>
        <end position="94"/>
    </location>
</feature>
<evidence type="ECO:0000313" key="10">
    <source>
        <dbReference type="Proteomes" id="UP001291912"/>
    </source>
</evidence>
<evidence type="ECO:0000256" key="1">
    <source>
        <dbReference type="ARBA" id="ARBA00004651"/>
    </source>
</evidence>
<evidence type="ECO:0000256" key="4">
    <source>
        <dbReference type="ARBA" id="ARBA00022692"/>
    </source>
</evidence>
<dbReference type="CDD" id="cd06261">
    <property type="entry name" value="TM_PBP2"/>
    <property type="match status" value="1"/>
</dbReference>
<comment type="subcellular location">
    <subcellularLocation>
        <location evidence="1 7">Cell membrane</location>
        <topology evidence="1 7">Multi-pass membrane protein</topology>
    </subcellularLocation>
</comment>
<dbReference type="InterPro" id="IPR000515">
    <property type="entry name" value="MetI-like"/>
</dbReference>
<evidence type="ECO:0000256" key="3">
    <source>
        <dbReference type="ARBA" id="ARBA00022475"/>
    </source>
</evidence>
<dbReference type="PANTHER" id="PTHR43744:SF12">
    <property type="entry name" value="ABC TRANSPORTER PERMEASE PROTEIN MG189-RELATED"/>
    <property type="match status" value="1"/>
</dbReference>
<gene>
    <name evidence="9" type="ORF">R2Q92_03260</name>
</gene>
<feature type="transmembrane region" description="Helical" evidence="7">
    <location>
        <begin position="241"/>
        <end position="260"/>
    </location>
</feature>
<keyword evidence="2 7" id="KW-0813">Transport</keyword>
<reference evidence="9 10" key="1">
    <citation type="submission" date="2023-10" db="EMBL/GenBank/DDBJ databases">
        <title>Microbacterium xanthum sp. nov., isolated from seaweed.</title>
        <authorList>
            <person name="Lee S.D."/>
        </authorList>
    </citation>
    <scope>NUCLEOTIDE SEQUENCE [LARGE SCALE GENOMIC DNA]</scope>
    <source>
        <strain evidence="9 10">KCTC 19124</strain>
    </source>
</reference>
<feature type="transmembrane region" description="Helical" evidence="7">
    <location>
        <begin position="101"/>
        <end position="126"/>
    </location>
</feature>
<dbReference type="Proteomes" id="UP001291912">
    <property type="component" value="Unassembled WGS sequence"/>
</dbReference>
<dbReference type="EMBL" id="JAWJYN010000001">
    <property type="protein sequence ID" value="MDZ8160839.1"/>
    <property type="molecule type" value="Genomic_DNA"/>
</dbReference>
<dbReference type="Gene3D" id="1.10.3720.10">
    <property type="entry name" value="MetI-like"/>
    <property type="match status" value="1"/>
</dbReference>
<organism evidence="9 10">
    <name type="scientific">Microbacterium aquimaris</name>
    <dbReference type="NCBI Taxonomy" id="459816"/>
    <lineage>
        <taxon>Bacteria</taxon>
        <taxon>Bacillati</taxon>
        <taxon>Actinomycetota</taxon>
        <taxon>Actinomycetes</taxon>
        <taxon>Micrococcales</taxon>
        <taxon>Microbacteriaceae</taxon>
        <taxon>Microbacterium</taxon>
    </lineage>
</organism>
<evidence type="ECO:0000259" key="8">
    <source>
        <dbReference type="PROSITE" id="PS50928"/>
    </source>
</evidence>
<dbReference type="SUPFAM" id="SSF161098">
    <property type="entry name" value="MetI-like"/>
    <property type="match status" value="1"/>
</dbReference>
<feature type="domain" description="ABC transmembrane type-1" evidence="8">
    <location>
        <begin position="68"/>
        <end position="260"/>
    </location>
</feature>
<proteinExistence type="inferred from homology"/>
<keyword evidence="3" id="KW-1003">Cell membrane</keyword>
<dbReference type="InterPro" id="IPR035906">
    <property type="entry name" value="MetI-like_sf"/>
</dbReference>
<keyword evidence="6 7" id="KW-0472">Membrane</keyword>
<keyword evidence="4 7" id="KW-0812">Transmembrane</keyword>
<dbReference type="PANTHER" id="PTHR43744">
    <property type="entry name" value="ABC TRANSPORTER PERMEASE PROTEIN MG189-RELATED-RELATED"/>
    <property type="match status" value="1"/>
</dbReference>
<evidence type="ECO:0000256" key="5">
    <source>
        <dbReference type="ARBA" id="ARBA00022989"/>
    </source>
</evidence>